<dbReference type="GO" id="GO:0005829">
    <property type="term" value="C:cytosol"/>
    <property type="evidence" value="ECO:0007669"/>
    <property type="project" value="TreeGrafter"/>
</dbReference>
<dbReference type="Gene3D" id="3.30.70.260">
    <property type="match status" value="1"/>
</dbReference>
<reference evidence="4" key="2">
    <citation type="submission" date="2020-09" db="EMBL/GenBank/DDBJ databases">
        <authorList>
            <person name="Sun Q."/>
            <person name="Zhou Y."/>
        </authorList>
    </citation>
    <scope>NUCLEOTIDE SEQUENCE</scope>
    <source>
        <strain evidence="4">CGMCC 1.12777</strain>
    </source>
</reference>
<dbReference type="InterPro" id="IPR020672">
    <property type="entry name" value="Ribose5P_isomerase_typA_subgr"/>
</dbReference>
<organism evidence="4 5">
    <name type="scientific">Pullulanibacillus pueri</name>
    <dbReference type="NCBI Taxonomy" id="1437324"/>
    <lineage>
        <taxon>Bacteria</taxon>
        <taxon>Bacillati</taxon>
        <taxon>Bacillota</taxon>
        <taxon>Bacilli</taxon>
        <taxon>Bacillales</taxon>
        <taxon>Sporolactobacillaceae</taxon>
        <taxon>Pullulanibacillus</taxon>
    </lineage>
</organism>
<keyword evidence="5" id="KW-1185">Reference proteome</keyword>
<dbReference type="SUPFAM" id="SSF75445">
    <property type="entry name" value="D-ribose-5-phosphate isomerase (RpiA), lid domain"/>
    <property type="match status" value="1"/>
</dbReference>
<dbReference type="GO" id="GO:0006014">
    <property type="term" value="P:D-ribose metabolic process"/>
    <property type="evidence" value="ECO:0007669"/>
    <property type="project" value="TreeGrafter"/>
</dbReference>
<feature type="binding site" evidence="3">
    <location>
        <position position="125"/>
    </location>
    <ligand>
        <name>substrate</name>
    </ligand>
</feature>
<name>A0A8J3A249_9BACL</name>
<dbReference type="Gene3D" id="3.40.50.1360">
    <property type="match status" value="1"/>
</dbReference>
<dbReference type="CDD" id="cd01398">
    <property type="entry name" value="RPI_A"/>
    <property type="match status" value="1"/>
</dbReference>
<dbReference type="NCBIfam" id="TIGR00021">
    <property type="entry name" value="rpiA"/>
    <property type="match status" value="1"/>
</dbReference>
<evidence type="ECO:0000313" key="4">
    <source>
        <dbReference type="EMBL" id="GGH88178.1"/>
    </source>
</evidence>
<comment type="subunit">
    <text evidence="3">Homodimer.</text>
</comment>
<dbReference type="PANTHER" id="PTHR11934">
    <property type="entry name" value="RIBOSE-5-PHOSPHATE ISOMERASE"/>
    <property type="match status" value="1"/>
</dbReference>
<dbReference type="NCBIfam" id="NF001924">
    <property type="entry name" value="PRK00702.1"/>
    <property type="match status" value="1"/>
</dbReference>
<protein>
    <recommendedName>
        <fullName evidence="3">Ribose-5-phosphate isomerase A</fullName>
        <ecNumber evidence="3">5.3.1.6</ecNumber>
    </recommendedName>
    <alternativeName>
        <fullName evidence="3">Phosphoriboisomerase A</fullName>
        <shortName evidence="3">PRI</shortName>
    </alternativeName>
</protein>
<dbReference type="Pfam" id="PF06026">
    <property type="entry name" value="Rib_5-P_isom_A"/>
    <property type="match status" value="1"/>
</dbReference>
<dbReference type="HAMAP" id="MF_00170">
    <property type="entry name" value="Rib_5P_isom_A"/>
    <property type="match status" value="1"/>
</dbReference>
<dbReference type="InterPro" id="IPR037171">
    <property type="entry name" value="NagB/RpiA_transferase-like"/>
</dbReference>
<dbReference type="PANTHER" id="PTHR11934:SF0">
    <property type="entry name" value="RIBOSE-5-PHOSPHATE ISOMERASE"/>
    <property type="match status" value="1"/>
</dbReference>
<dbReference type="EMBL" id="BMFV01000048">
    <property type="protein sequence ID" value="GGH88178.1"/>
    <property type="molecule type" value="Genomic_DNA"/>
</dbReference>
<comment type="caution">
    <text evidence="4">The sequence shown here is derived from an EMBL/GenBank/DDBJ whole genome shotgun (WGS) entry which is preliminary data.</text>
</comment>
<evidence type="ECO:0000256" key="3">
    <source>
        <dbReference type="HAMAP-Rule" id="MF_00170"/>
    </source>
</evidence>
<feature type="binding site" evidence="3">
    <location>
        <begin position="29"/>
        <end position="32"/>
    </location>
    <ligand>
        <name>substrate</name>
    </ligand>
</feature>
<dbReference type="GO" id="GO:0004751">
    <property type="term" value="F:ribose-5-phosphate isomerase activity"/>
    <property type="evidence" value="ECO:0007669"/>
    <property type="project" value="UniProtKB-UniRule"/>
</dbReference>
<feature type="active site" description="Proton acceptor" evidence="3">
    <location>
        <position position="107"/>
    </location>
</feature>
<accession>A0A8J3A249</accession>
<dbReference type="AlphaFoldDB" id="A0A8J3A249"/>
<dbReference type="UniPathway" id="UPA00115">
    <property type="reaction ID" value="UER00412"/>
</dbReference>
<dbReference type="GO" id="GO:0009052">
    <property type="term" value="P:pentose-phosphate shunt, non-oxidative branch"/>
    <property type="evidence" value="ECO:0007669"/>
    <property type="project" value="UniProtKB-UniRule"/>
</dbReference>
<reference evidence="4" key="1">
    <citation type="journal article" date="2014" name="Int. J. Syst. Evol. Microbiol.">
        <title>Complete genome sequence of Corynebacterium casei LMG S-19264T (=DSM 44701T), isolated from a smear-ripened cheese.</title>
        <authorList>
            <consortium name="US DOE Joint Genome Institute (JGI-PGF)"/>
            <person name="Walter F."/>
            <person name="Albersmeier A."/>
            <person name="Kalinowski J."/>
            <person name="Ruckert C."/>
        </authorList>
    </citation>
    <scope>NUCLEOTIDE SEQUENCE</scope>
    <source>
        <strain evidence="4">CGMCC 1.12777</strain>
    </source>
</reference>
<comment type="pathway">
    <text evidence="3">Carbohydrate degradation; pentose phosphate pathway; D-ribose 5-phosphate from D-ribulose 5-phosphate (non-oxidative stage): step 1/1.</text>
</comment>
<comment type="function">
    <text evidence="3">Catalyzes the reversible conversion of ribose-5-phosphate to ribulose 5-phosphate.</text>
</comment>
<proteinExistence type="inferred from homology"/>
<evidence type="ECO:0000256" key="2">
    <source>
        <dbReference type="ARBA" id="ARBA00023235"/>
    </source>
</evidence>
<dbReference type="SUPFAM" id="SSF100950">
    <property type="entry name" value="NagB/RpiA/CoA transferase-like"/>
    <property type="match status" value="1"/>
</dbReference>
<evidence type="ECO:0000313" key="5">
    <source>
        <dbReference type="Proteomes" id="UP000656813"/>
    </source>
</evidence>
<dbReference type="Proteomes" id="UP000656813">
    <property type="component" value="Unassembled WGS sequence"/>
</dbReference>
<feature type="binding site" evidence="3">
    <location>
        <begin position="98"/>
        <end position="101"/>
    </location>
    <ligand>
        <name>substrate</name>
    </ligand>
</feature>
<dbReference type="EC" id="5.3.1.6" evidence="3"/>
<dbReference type="FunFam" id="3.40.50.1360:FF:000001">
    <property type="entry name" value="Ribose-5-phosphate isomerase A"/>
    <property type="match status" value="1"/>
</dbReference>
<dbReference type="InterPro" id="IPR004788">
    <property type="entry name" value="Ribose5P_isomerase_type_A"/>
</dbReference>
<evidence type="ECO:0000256" key="1">
    <source>
        <dbReference type="ARBA" id="ARBA00001713"/>
    </source>
</evidence>
<comment type="similarity">
    <text evidence="3">Belongs to the ribose 5-phosphate isomerase family.</text>
</comment>
<keyword evidence="2 3" id="KW-0413">Isomerase</keyword>
<gene>
    <name evidence="3 4" type="primary">rpiA</name>
    <name evidence="4" type="ORF">GCM10007096_39920</name>
</gene>
<feature type="binding site" evidence="3">
    <location>
        <begin position="85"/>
        <end position="88"/>
    </location>
    <ligand>
        <name>substrate</name>
    </ligand>
</feature>
<sequence>METVMEEKRRVGEAAAAYIEEGMTVGLGTGSTVYFTIHKLAQLIKEKGLVVQTVSTSKQTTTLATSLGILVRDLNEVAHVDLTIDGCDEFDSALCGIKGGGGALLFEKIVAKASDKNIWVGDSSKAVSQLGEFPLPVEVLPFGFKHTLKKFQEAELNPVLRLTSDGKTYYTDSGNFIVDLHLKKINDPKALSSWLNAIPGVIENGLFIDVADKVIFIKDNIVKEVNR</sequence>
<comment type="catalytic activity">
    <reaction evidence="1 3">
        <text>aldehydo-D-ribose 5-phosphate = D-ribulose 5-phosphate</text>
        <dbReference type="Rhea" id="RHEA:14657"/>
        <dbReference type="ChEBI" id="CHEBI:58121"/>
        <dbReference type="ChEBI" id="CHEBI:58273"/>
        <dbReference type="EC" id="5.3.1.6"/>
    </reaction>
</comment>